<dbReference type="AlphaFoldDB" id="A0ABD5VDG3"/>
<proteinExistence type="predicted"/>
<keyword evidence="3" id="KW-1185">Reference proteome</keyword>
<dbReference type="EMBL" id="JBHSXQ010000006">
    <property type="protein sequence ID" value="MFC6906959.1"/>
    <property type="molecule type" value="Genomic_DNA"/>
</dbReference>
<gene>
    <name evidence="2" type="ORF">ACFQGH_17345</name>
</gene>
<dbReference type="InterPro" id="IPR055943">
    <property type="entry name" value="DUF7521"/>
</dbReference>
<keyword evidence="1" id="KW-0472">Membrane</keyword>
<organism evidence="2 3">
    <name type="scientific">Halalkalicoccus tibetensis</name>
    <dbReference type="NCBI Taxonomy" id="175632"/>
    <lineage>
        <taxon>Archaea</taxon>
        <taxon>Methanobacteriati</taxon>
        <taxon>Methanobacteriota</taxon>
        <taxon>Stenosarchaea group</taxon>
        <taxon>Halobacteria</taxon>
        <taxon>Halobacteriales</taxon>
        <taxon>Halococcaceae</taxon>
        <taxon>Halalkalicoccus</taxon>
    </lineage>
</organism>
<dbReference type="RefSeq" id="WP_340605538.1">
    <property type="nucleotide sequence ID" value="NZ_JBBMXV010000006.1"/>
</dbReference>
<feature type="transmembrane region" description="Helical" evidence="1">
    <location>
        <begin position="45"/>
        <end position="67"/>
    </location>
</feature>
<evidence type="ECO:0000313" key="2">
    <source>
        <dbReference type="EMBL" id="MFC6906959.1"/>
    </source>
</evidence>
<keyword evidence="1" id="KW-1133">Transmembrane helix</keyword>
<dbReference type="Pfam" id="PF24365">
    <property type="entry name" value="DUF7521"/>
    <property type="match status" value="1"/>
</dbReference>
<sequence>MSSELTVLAAYLFTLALTLLAMIMGFIIVFQAYRGYRRHNSRPMLYLAIGLALVTIAPFLLSVMFTIAGDFLSLGSFAFAYMLPILSRCAEIIGLGCILYSLYMQ</sequence>
<evidence type="ECO:0000313" key="3">
    <source>
        <dbReference type="Proteomes" id="UP001596312"/>
    </source>
</evidence>
<feature type="transmembrane region" description="Helical" evidence="1">
    <location>
        <begin position="6"/>
        <end position="33"/>
    </location>
</feature>
<name>A0ABD5VDG3_9EURY</name>
<feature type="transmembrane region" description="Helical" evidence="1">
    <location>
        <begin position="79"/>
        <end position="103"/>
    </location>
</feature>
<reference evidence="2 3" key="1">
    <citation type="journal article" date="2019" name="Int. J. Syst. Evol. Microbiol.">
        <title>The Global Catalogue of Microorganisms (GCM) 10K type strain sequencing project: providing services to taxonomists for standard genome sequencing and annotation.</title>
        <authorList>
            <consortium name="The Broad Institute Genomics Platform"/>
            <consortium name="The Broad Institute Genome Sequencing Center for Infectious Disease"/>
            <person name="Wu L."/>
            <person name="Ma J."/>
        </authorList>
    </citation>
    <scope>NUCLEOTIDE SEQUENCE [LARGE SCALE GENOMIC DNA]</scope>
    <source>
        <strain evidence="2 3">CGMCC 1.3240</strain>
    </source>
</reference>
<protein>
    <submittedName>
        <fullName evidence="2">Uncharacterized protein</fullName>
    </submittedName>
</protein>
<dbReference type="Proteomes" id="UP001596312">
    <property type="component" value="Unassembled WGS sequence"/>
</dbReference>
<evidence type="ECO:0000256" key="1">
    <source>
        <dbReference type="SAM" id="Phobius"/>
    </source>
</evidence>
<keyword evidence="1" id="KW-0812">Transmembrane</keyword>
<accession>A0ABD5VDG3</accession>
<comment type="caution">
    <text evidence="2">The sequence shown here is derived from an EMBL/GenBank/DDBJ whole genome shotgun (WGS) entry which is preliminary data.</text>
</comment>